<dbReference type="Gene3D" id="3.30.1330.130">
    <property type="match status" value="1"/>
</dbReference>
<reference evidence="1 2" key="1">
    <citation type="submission" date="2016-07" db="EMBL/GenBank/DDBJ databases">
        <title>Caryophanon latum genome sequencing.</title>
        <authorList>
            <person name="Verma A."/>
            <person name="Pal Y."/>
            <person name="Krishnamurthi S."/>
        </authorList>
    </citation>
    <scope>NUCLEOTIDE SEQUENCE [LARGE SCALE GENOMIC DNA]</scope>
    <source>
        <strain evidence="1 2">DSM 14151</strain>
    </source>
</reference>
<accession>A0A1C0YVA7</accession>
<evidence type="ECO:0008006" key="3">
    <source>
        <dbReference type="Google" id="ProtNLM"/>
    </source>
</evidence>
<sequence length="174" mass="20068">MQPIRIYDHNDLLEIHFEDIVKYHGKLAYMAVGAGYRVVQAAFEALYGDDIPNRKDITILSGHGGPGFRDVFEFVTRALTRGVYTVDPTYPVAQYDPHRPTGYAYVFTRTTDGKKVEVSLKEDYLPAVFYDYLKIGRERQLTEEEEVFFTQLKEDMCNKALNTPLEQLVNVKFL</sequence>
<dbReference type="Proteomes" id="UP000093482">
    <property type="component" value="Unassembled WGS sequence"/>
</dbReference>
<evidence type="ECO:0000313" key="1">
    <source>
        <dbReference type="EMBL" id="OCS91074.1"/>
    </source>
</evidence>
<proteinExistence type="predicted"/>
<dbReference type="RefSeq" id="WP_066463754.1">
    <property type="nucleotide sequence ID" value="NZ_MATO01000031.1"/>
</dbReference>
<evidence type="ECO:0000313" key="2">
    <source>
        <dbReference type="Proteomes" id="UP000093482"/>
    </source>
</evidence>
<comment type="caution">
    <text evidence="1">The sequence shown here is derived from an EMBL/GenBank/DDBJ whole genome shotgun (WGS) entry which is preliminary data.</text>
</comment>
<keyword evidence="2" id="KW-1185">Reference proteome</keyword>
<organism evidence="1 2">
    <name type="scientific">Caryophanon latum</name>
    <dbReference type="NCBI Taxonomy" id="33977"/>
    <lineage>
        <taxon>Bacteria</taxon>
        <taxon>Bacillati</taxon>
        <taxon>Bacillota</taxon>
        <taxon>Bacilli</taxon>
        <taxon>Bacillales</taxon>
        <taxon>Caryophanaceae</taxon>
        <taxon>Caryophanon</taxon>
    </lineage>
</organism>
<dbReference type="AlphaFoldDB" id="A0A1C0YVA7"/>
<name>A0A1C0YVA7_9BACL</name>
<gene>
    <name evidence="1" type="ORF">A6K76_10035</name>
</gene>
<dbReference type="EMBL" id="MATO01000031">
    <property type="protein sequence ID" value="OCS91074.1"/>
    <property type="molecule type" value="Genomic_DNA"/>
</dbReference>
<dbReference type="OrthoDB" id="1680380at2"/>
<protein>
    <recommendedName>
        <fullName evidence="3">Formylmethanofuran dehydrogenase subunit E domain-containing protein</fullName>
    </recommendedName>
</protein>